<dbReference type="AlphaFoldDB" id="A0AAW1V3B0"/>
<proteinExistence type="predicted"/>
<evidence type="ECO:0000256" key="1">
    <source>
        <dbReference type="SAM" id="Coils"/>
    </source>
</evidence>
<accession>A0AAW1V3B0</accession>
<keyword evidence="1" id="KW-0175">Coiled coil</keyword>
<evidence type="ECO:0000313" key="2">
    <source>
        <dbReference type="EMBL" id="KAK9887970.1"/>
    </source>
</evidence>
<organism evidence="2 3">
    <name type="scientific">Henosepilachna vigintioctopunctata</name>
    <dbReference type="NCBI Taxonomy" id="420089"/>
    <lineage>
        <taxon>Eukaryota</taxon>
        <taxon>Metazoa</taxon>
        <taxon>Ecdysozoa</taxon>
        <taxon>Arthropoda</taxon>
        <taxon>Hexapoda</taxon>
        <taxon>Insecta</taxon>
        <taxon>Pterygota</taxon>
        <taxon>Neoptera</taxon>
        <taxon>Endopterygota</taxon>
        <taxon>Coleoptera</taxon>
        <taxon>Polyphaga</taxon>
        <taxon>Cucujiformia</taxon>
        <taxon>Coccinelloidea</taxon>
        <taxon>Coccinellidae</taxon>
        <taxon>Epilachninae</taxon>
        <taxon>Epilachnini</taxon>
        <taxon>Henosepilachna</taxon>
    </lineage>
</organism>
<keyword evidence="3" id="KW-1185">Reference proteome</keyword>
<evidence type="ECO:0000313" key="3">
    <source>
        <dbReference type="Proteomes" id="UP001431783"/>
    </source>
</evidence>
<gene>
    <name evidence="2" type="ORF">WA026_000261</name>
</gene>
<name>A0AAW1V3B0_9CUCU</name>
<feature type="coiled-coil region" evidence="1">
    <location>
        <begin position="56"/>
        <end position="83"/>
    </location>
</feature>
<dbReference type="EMBL" id="JARQZJ010000121">
    <property type="protein sequence ID" value="KAK9887970.1"/>
    <property type="molecule type" value="Genomic_DNA"/>
</dbReference>
<reference evidence="2 3" key="1">
    <citation type="submission" date="2023-03" db="EMBL/GenBank/DDBJ databases">
        <title>Genome insight into feeding habits of ladybird beetles.</title>
        <authorList>
            <person name="Li H.-S."/>
            <person name="Huang Y.-H."/>
            <person name="Pang H."/>
        </authorList>
    </citation>
    <scope>NUCLEOTIDE SEQUENCE [LARGE SCALE GENOMIC DNA]</scope>
    <source>
        <strain evidence="2">SYSU_2023b</strain>
        <tissue evidence="2">Whole body</tissue>
    </source>
</reference>
<sequence>MSEEILGALIAGREAKSAALWRRIACSVRLYVRRTDTRRHHMAELRRLDAESAIEIADNEERIKRLEDSITKLKHQYNVLVEDNDICLNQLKSDEKQKSKEIIRDRKI</sequence>
<protein>
    <submittedName>
        <fullName evidence="2">Uncharacterized protein</fullName>
    </submittedName>
</protein>
<dbReference type="Proteomes" id="UP001431783">
    <property type="component" value="Unassembled WGS sequence"/>
</dbReference>
<comment type="caution">
    <text evidence="2">The sequence shown here is derived from an EMBL/GenBank/DDBJ whole genome shotgun (WGS) entry which is preliminary data.</text>
</comment>